<keyword evidence="1" id="KW-0255">Endonuclease</keyword>
<keyword evidence="2" id="KW-1185">Reference proteome</keyword>
<dbReference type="InterPro" id="IPR019066">
    <property type="entry name" value="Restrct_endonuc_II_SacI"/>
</dbReference>
<gene>
    <name evidence="1" type="ORF">M3D15_07090</name>
</gene>
<comment type="caution">
    <text evidence="1">The sequence shown here is derived from an EMBL/GenBank/DDBJ whole genome shotgun (WGS) entry which is preliminary data.</text>
</comment>
<dbReference type="EMBL" id="JALXSQ010000025">
    <property type="protein sequence ID" value="MCT2043096.1"/>
    <property type="molecule type" value="Genomic_DNA"/>
</dbReference>
<dbReference type="EC" id="3.1.21.-" evidence="1"/>
<reference evidence="1 2" key="1">
    <citation type="submission" date="2022-04" db="EMBL/GenBank/DDBJ databases">
        <title>Human microbiome associated bacterial genomes.</title>
        <authorList>
            <person name="Sandstrom S."/>
            <person name="Salamzade R."/>
            <person name="Kalan L.R."/>
        </authorList>
    </citation>
    <scope>NUCLEOTIDE SEQUENCE [LARGE SCALE GENOMIC DNA]</scope>
    <source>
        <strain evidence="2">p3-SID1799</strain>
    </source>
</reference>
<proteinExistence type="predicted"/>
<keyword evidence="1" id="KW-0378">Hydrolase</keyword>
<dbReference type="GO" id="GO:0004519">
    <property type="term" value="F:endonuclease activity"/>
    <property type="evidence" value="ECO:0007669"/>
    <property type="project" value="UniProtKB-KW"/>
</dbReference>
<accession>A0ABT2HY69</accession>
<evidence type="ECO:0000313" key="1">
    <source>
        <dbReference type="EMBL" id="MCT2043096.1"/>
    </source>
</evidence>
<organism evidence="1 2">
    <name type="scientific">Pseudoclavibacter albus</name>
    <dbReference type="NCBI Taxonomy" id="272241"/>
    <lineage>
        <taxon>Bacteria</taxon>
        <taxon>Bacillati</taxon>
        <taxon>Actinomycetota</taxon>
        <taxon>Actinomycetes</taxon>
        <taxon>Micrococcales</taxon>
        <taxon>Microbacteriaceae</taxon>
        <taxon>Pseudoclavibacter</taxon>
    </lineage>
</organism>
<sequence>MDLALARSTFDSAVSKAQQRDEKPSIEWLNHARSVFRFSSKSYTPVFATVLLGRATDPTVDPWSIKQSQDNPNSYSIRTLGENALIPGAREANMTLRTTGPQPFNNSPWGKFDRIDQISRVKNRAQHDEFIQIIDRVSQLDQQGAFDALVAFIRVSLDEASSIARIELPTGTISQNNLARAVDDFLGQDMTDRPRRLQAFAAACLDLNFSDVHTRRLNDPSRDVPGDVQAFIGDEVVLSIEVRGKTVSKADIDAFVDRCAAAGIHRCGLFVDAPNQPHLELSESDSVNYRAATIHFELFNSAEAFLNFALFWSEKAPLEATTLLANRFLARLKEIETPSNALEQWRHAITLMQN</sequence>
<dbReference type="Pfam" id="PF09566">
    <property type="entry name" value="RE_SacI"/>
    <property type="match status" value="1"/>
</dbReference>
<evidence type="ECO:0000313" key="2">
    <source>
        <dbReference type="Proteomes" id="UP001525379"/>
    </source>
</evidence>
<dbReference type="GO" id="GO:0016787">
    <property type="term" value="F:hydrolase activity"/>
    <property type="evidence" value="ECO:0007669"/>
    <property type="project" value="UniProtKB-KW"/>
</dbReference>
<name>A0ABT2HY69_9MICO</name>
<keyword evidence="1" id="KW-0540">Nuclease</keyword>
<protein>
    <submittedName>
        <fullName evidence="1">Restriction endonuclease, SacI family</fullName>
        <ecNumber evidence="1">3.1.21.-</ecNumber>
    </submittedName>
</protein>
<dbReference type="Proteomes" id="UP001525379">
    <property type="component" value="Unassembled WGS sequence"/>
</dbReference>
<dbReference type="RefSeq" id="WP_260104363.1">
    <property type="nucleotide sequence ID" value="NZ_JALXSQ010000025.1"/>
</dbReference>